<dbReference type="GO" id="GO:0008270">
    <property type="term" value="F:zinc ion binding"/>
    <property type="evidence" value="ECO:0007669"/>
    <property type="project" value="UniProtKB-UniRule"/>
</dbReference>
<dbReference type="GO" id="GO:0005634">
    <property type="term" value="C:nucleus"/>
    <property type="evidence" value="ECO:0007669"/>
    <property type="project" value="UniProtKB-SubCell"/>
</dbReference>
<keyword evidence="1" id="KW-0862">Zinc</keyword>
<dbReference type="PANTHER" id="PTHR31669">
    <property type="entry name" value="PROTEIN FAR1-RELATED SEQUENCE 10-RELATED"/>
    <property type="match status" value="1"/>
</dbReference>
<keyword evidence="1" id="KW-0479">Metal-binding</keyword>
<accession>A0A3Q7JVE3</accession>
<evidence type="ECO:0000256" key="1">
    <source>
        <dbReference type="RuleBase" id="RU367018"/>
    </source>
</evidence>
<keyword evidence="3" id="KW-1185">Reference proteome</keyword>
<protein>
    <recommendedName>
        <fullName evidence="1">Protein FAR1-RELATED SEQUENCE</fullName>
    </recommendedName>
</protein>
<dbReference type="InParanoid" id="A0A3Q7JVE3"/>
<dbReference type="AlphaFoldDB" id="A0A3Q7JVE3"/>
<evidence type="ECO:0000313" key="3">
    <source>
        <dbReference type="Proteomes" id="UP000004994"/>
    </source>
</evidence>
<dbReference type="EnsemblPlants" id="Solyc12g038645.1.1">
    <property type="protein sequence ID" value="Solyc12g038645.1.1"/>
    <property type="gene ID" value="Solyc12g038645.1"/>
</dbReference>
<name>A0A3Q7JVE3_SOLLC</name>
<reference evidence="2" key="2">
    <citation type="submission" date="2019-01" db="UniProtKB">
        <authorList>
            <consortium name="EnsemblPlants"/>
        </authorList>
    </citation>
    <scope>IDENTIFICATION</scope>
    <source>
        <strain evidence="2">cv. Heinz 1706</strain>
    </source>
</reference>
<dbReference type="Gramene" id="Solyc12g038645.1.1">
    <property type="protein sequence ID" value="Solyc12g038645.1.1"/>
    <property type="gene ID" value="Solyc12g038645.1"/>
</dbReference>
<comment type="subcellular location">
    <subcellularLocation>
        <location evidence="1">Nucleus</location>
    </subcellularLocation>
</comment>
<dbReference type="PANTHER" id="PTHR31669:SF282">
    <property type="entry name" value="PROTEIN FAR1-RELATED SEQUENCE"/>
    <property type="match status" value="1"/>
</dbReference>
<reference evidence="2" key="1">
    <citation type="journal article" date="2012" name="Nature">
        <title>The tomato genome sequence provides insights into fleshy fruit evolution.</title>
        <authorList>
            <consortium name="Tomato Genome Consortium"/>
        </authorList>
    </citation>
    <scope>NUCLEOTIDE SEQUENCE [LARGE SCALE GENOMIC DNA]</scope>
    <source>
        <strain evidence="2">cv. Heinz 1706</strain>
    </source>
</reference>
<dbReference type="InterPro" id="IPR031052">
    <property type="entry name" value="FHY3/FAR1"/>
</dbReference>
<organism evidence="2">
    <name type="scientific">Solanum lycopersicum</name>
    <name type="common">Tomato</name>
    <name type="synonym">Lycopersicon esculentum</name>
    <dbReference type="NCBI Taxonomy" id="4081"/>
    <lineage>
        <taxon>Eukaryota</taxon>
        <taxon>Viridiplantae</taxon>
        <taxon>Streptophyta</taxon>
        <taxon>Embryophyta</taxon>
        <taxon>Tracheophyta</taxon>
        <taxon>Spermatophyta</taxon>
        <taxon>Magnoliopsida</taxon>
        <taxon>eudicotyledons</taxon>
        <taxon>Gunneridae</taxon>
        <taxon>Pentapetalae</taxon>
        <taxon>asterids</taxon>
        <taxon>lamiids</taxon>
        <taxon>Solanales</taxon>
        <taxon>Solanaceae</taxon>
        <taxon>Solanoideae</taxon>
        <taxon>Solaneae</taxon>
        <taxon>Solanum</taxon>
        <taxon>Solanum subgen. Lycopersicon</taxon>
    </lineage>
</organism>
<comment type="function">
    <text evidence="1">Putative transcription activator involved in regulating light control of development.</text>
</comment>
<sequence length="165" mass="19106">MGWLCCHALKVLFFDLNFTSIPEKYILKRWSKNGKHEKGFAKYSKKKGTTKSSMAVRLNGLMKESFTVMTLAANDIDSEDIAGRYLYKARVEITKHQIELYGENCNKNRHKFDSSVDPLIGANDRMDPIKKKGKGNGYSRMKPKITWRFIKYFPSIFDSKSEFTI</sequence>
<dbReference type="Proteomes" id="UP000004994">
    <property type="component" value="Chromosome 12"/>
</dbReference>
<keyword evidence="1" id="KW-0539">Nucleus</keyword>
<evidence type="ECO:0000313" key="2">
    <source>
        <dbReference type="EnsemblPlants" id="Solyc12g038645.1.1"/>
    </source>
</evidence>
<proteinExistence type="inferred from homology"/>
<dbReference type="GO" id="GO:0006355">
    <property type="term" value="P:regulation of DNA-templated transcription"/>
    <property type="evidence" value="ECO:0007669"/>
    <property type="project" value="UniProtKB-UniRule"/>
</dbReference>
<keyword evidence="1" id="KW-0863">Zinc-finger</keyword>
<comment type="similarity">
    <text evidence="1">Belongs to the FHY3/FAR1 family.</text>
</comment>